<dbReference type="SUPFAM" id="SSF81296">
    <property type="entry name" value="E set domains"/>
    <property type="match status" value="1"/>
</dbReference>
<evidence type="ECO:0000256" key="17">
    <source>
        <dbReference type="PIRSR" id="PIRSR006337-3"/>
    </source>
</evidence>
<feature type="domain" description="Glycosyl hydrolase family 13 catalytic" evidence="18">
    <location>
        <begin position="117"/>
        <end position="462"/>
    </location>
</feature>
<dbReference type="NCBIfam" id="TIGR02402">
    <property type="entry name" value="trehalose_TreZ"/>
    <property type="match status" value="1"/>
</dbReference>
<dbReference type="InterPro" id="IPR022567">
    <property type="entry name" value="DUF3459"/>
</dbReference>
<dbReference type="Gene3D" id="3.20.20.80">
    <property type="entry name" value="Glycosidases"/>
    <property type="match status" value="1"/>
</dbReference>
<dbReference type="InterPro" id="IPR013783">
    <property type="entry name" value="Ig-like_fold"/>
</dbReference>
<comment type="similarity">
    <text evidence="3 14">Belongs to the glycosyl hydrolase 13 family.</text>
</comment>
<evidence type="ECO:0000313" key="20">
    <source>
        <dbReference type="Proteomes" id="UP000708298"/>
    </source>
</evidence>
<dbReference type="AlphaFoldDB" id="A0A963YP90"/>
<dbReference type="InterPro" id="IPR014756">
    <property type="entry name" value="Ig_E-set"/>
</dbReference>
<keyword evidence="9 14" id="KW-0326">Glycosidase</keyword>
<evidence type="ECO:0000256" key="16">
    <source>
        <dbReference type="PIRSR" id="PIRSR006337-2"/>
    </source>
</evidence>
<dbReference type="InterPro" id="IPR044901">
    <property type="entry name" value="Trehalose_TreZ_E-set_sf"/>
</dbReference>
<evidence type="ECO:0000256" key="15">
    <source>
        <dbReference type="PIRSR" id="PIRSR006337-1"/>
    </source>
</evidence>
<dbReference type="Gene3D" id="2.60.40.10">
    <property type="entry name" value="Immunoglobulins"/>
    <property type="match status" value="1"/>
</dbReference>
<dbReference type="CDD" id="cd02853">
    <property type="entry name" value="E_set_MTHase_like_N"/>
    <property type="match status" value="1"/>
</dbReference>
<dbReference type="GO" id="GO:0005992">
    <property type="term" value="P:trehalose biosynthetic process"/>
    <property type="evidence" value="ECO:0007669"/>
    <property type="project" value="UniProtKB-UniRule"/>
</dbReference>
<evidence type="ECO:0000256" key="10">
    <source>
        <dbReference type="ARBA" id="ARBA00032057"/>
    </source>
</evidence>
<dbReference type="PIRSF" id="PIRSF006337">
    <property type="entry name" value="Trehalose_TreZ"/>
    <property type="match status" value="1"/>
</dbReference>
<dbReference type="GO" id="GO:0005737">
    <property type="term" value="C:cytoplasm"/>
    <property type="evidence" value="ECO:0007669"/>
    <property type="project" value="UniProtKB-SubCell"/>
</dbReference>
<evidence type="ECO:0000256" key="5">
    <source>
        <dbReference type="ARBA" id="ARBA00015938"/>
    </source>
</evidence>
<evidence type="ECO:0000256" key="8">
    <source>
        <dbReference type="ARBA" id="ARBA00023277"/>
    </source>
</evidence>
<dbReference type="PANTHER" id="PTHR43651:SF11">
    <property type="entry name" value="MALTO-OLIGOSYLTREHALOSE TREHALOHYDROLASE"/>
    <property type="match status" value="1"/>
</dbReference>
<dbReference type="InterPro" id="IPR017853">
    <property type="entry name" value="GH"/>
</dbReference>
<name>A0A963YP90_9PROT</name>
<evidence type="ECO:0000256" key="12">
    <source>
        <dbReference type="ARBA" id="ARBA00034013"/>
    </source>
</evidence>
<dbReference type="EMBL" id="JAESVB010000002">
    <property type="protein sequence ID" value="MCB8874556.1"/>
    <property type="molecule type" value="Genomic_DNA"/>
</dbReference>
<protein>
    <recommendedName>
        <fullName evidence="5 13">Malto-oligosyltrehalose trehalohydrolase</fullName>
        <shortName evidence="14">MTHase</shortName>
        <ecNumber evidence="4 13">3.2.1.141</ecNumber>
    </recommendedName>
    <alternativeName>
        <fullName evidence="11 14">4-alpha-D-((1-&gt;4)-alpha-D-glucano)trehalose trehalohydrolase</fullName>
    </alternativeName>
    <alternativeName>
        <fullName evidence="10 14">Maltooligosyl trehalose trehalohydrolase</fullName>
    </alternativeName>
</protein>
<sequence length="596" mass="66018">MTSRVHDLPFGASLQGDAVLFRLWAPGEAQVAIALDGRDPVPMVAGEGGWHEKRMPEAHAGSLYQYVVKDGLRVPDPASRFQPQDVHGPSEVVDPKAYDWQDHGWRGRAWAEAVIYELHIGTFTPEGSFRAAIAKLDHLADLGVTVIEIMPVADFPGQRNWGYDGVLPFAPDSSYGRPEDFKALVDAAHARGIGVMLDVVYNHFGPDGNYLPVYAPQFFTDRHKSPWGAGVNVDGADSRPVRDFFIHNALYWIEEFHLDGLRFDAVHAIQDDGPKHLLLELAETLRARVTDRPLHLVLENEDNRASYLMRDAGGTPKDYSAQWNDDVHHVLHVAATGEDVAYYAPYAHQPDLLGRALAEGFAFQGEAMDYSGKARGEPCAHLPPSAFVAFAQNHDQIGNRAMGERLTQIAAPEAVRAVSAVYLLLPQVPMLFMGEELGATSPFLFFADFEGELAEKVRDGRREEFARFPAFSDPETREKIPDPLAETTFIASKLRWDAIDPAVQDWYRRILTIRREKLVPLLAGIRHGGKARMLGKGAVEVTWPVTPAGRLTLLANLSSADVAGDFTVDSQPLWQEGALPQKENLPAWSVCWIFSP</sequence>
<dbReference type="RefSeq" id="WP_227320225.1">
    <property type="nucleotide sequence ID" value="NZ_JAESVB010000002.1"/>
</dbReference>
<comment type="subcellular location">
    <subcellularLocation>
        <location evidence="1 15">Cytoplasm</location>
    </subcellularLocation>
</comment>
<dbReference type="EC" id="3.2.1.141" evidence="4 13"/>
<dbReference type="SMART" id="SM00642">
    <property type="entry name" value="Aamy"/>
    <property type="match status" value="1"/>
</dbReference>
<feature type="active site" description="Nucleophile" evidence="15">
    <location>
        <position position="264"/>
    </location>
</feature>
<evidence type="ECO:0000256" key="6">
    <source>
        <dbReference type="ARBA" id="ARBA00022490"/>
    </source>
</evidence>
<evidence type="ECO:0000256" key="1">
    <source>
        <dbReference type="ARBA" id="ARBA00004496"/>
    </source>
</evidence>
<dbReference type="InterPro" id="IPR012768">
    <property type="entry name" value="Trehalose_TreZ"/>
</dbReference>
<dbReference type="Pfam" id="PF11941">
    <property type="entry name" value="DUF3459"/>
    <property type="match status" value="1"/>
</dbReference>
<comment type="pathway">
    <text evidence="2 14">Glycan biosynthesis; trehalose biosynthesis.</text>
</comment>
<dbReference type="SUPFAM" id="SSF51445">
    <property type="entry name" value="(Trans)glycosidases"/>
    <property type="match status" value="1"/>
</dbReference>
<proteinExistence type="inferred from homology"/>
<gene>
    <name evidence="19" type="primary">treZ</name>
    <name evidence="19" type="ORF">ASILVAE211_05105</name>
</gene>
<feature type="binding site" evidence="16">
    <location>
        <begin position="325"/>
        <end position="329"/>
    </location>
    <ligand>
        <name>substrate</name>
    </ligand>
</feature>
<evidence type="ECO:0000256" key="9">
    <source>
        <dbReference type="ARBA" id="ARBA00023295"/>
    </source>
</evidence>
<evidence type="ECO:0000256" key="7">
    <source>
        <dbReference type="ARBA" id="ARBA00022801"/>
    </source>
</evidence>
<dbReference type="Pfam" id="PF00128">
    <property type="entry name" value="Alpha-amylase"/>
    <property type="match status" value="1"/>
</dbReference>
<feature type="active site" description="Proton donor" evidence="15">
    <location>
        <position position="299"/>
    </location>
</feature>
<evidence type="ECO:0000256" key="11">
    <source>
        <dbReference type="ARBA" id="ARBA00033284"/>
    </source>
</evidence>
<accession>A0A963YP90</accession>
<evidence type="ECO:0000256" key="14">
    <source>
        <dbReference type="PIRNR" id="PIRNR006337"/>
    </source>
</evidence>
<evidence type="ECO:0000259" key="18">
    <source>
        <dbReference type="SMART" id="SM00642"/>
    </source>
</evidence>
<reference evidence="19" key="1">
    <citation type="journal article" date="2021" name="Microorganisms">
        <title>Acidisoma silvae sp. nov. and Acidisomacellulosilytica sp. nov., Two Acidophilic Bacteria Isolated from Decaying Wood, Hydrolyzing Cellulose and Producing Poly-3-hydroxybutyrate.</title>
        <authorList>
            <person name="Mieszkin S."/>
            <person name="Pouder E."/>
            <person name="Uroz S."/>
            <person name="Simon-Colin C."/>
            <person name="Alain K."/>
        </authorList>
    </citation>
    <scope>NUCLEOTIDE SEQUENCE</scope>
    <source>
        <strain evidence="19">HW T2.11</strain>
    </source>
</reference>
<dbReference type="Gene3D" id="1.10.10.760">
    <property type="entry name" value="E-set domains of sugar-utilizing enzymes"/>
    <property type="match status" value="1"/>
</dbReference>
<dbReference type="GO" id="GO:0033942">
    <property type="term" value="F:4-alpha-D-(1-&gt;4)-alpha-D-glucanotrehalose trehalohydrolase activity"/>
    <property type="evidence" value="ECO:0007669"/>
    <property type="project" value="UniProtKB-EC"/>
</dbReference>
<keyword evidence="8" id="KW-0119">Carbohydrate metabolism</keyword>
<dbReference type="InterPro" id="IPR006047">
    <property type="entry name" value="GH13_cat_dom"/>
</dbReference>
<keyword evidence="7 14" id="KW-0378">Hydrolase</keyword>
<evidence type="ECO:0000313" key="19">
    <source>
        <dbReference type="EMBL" id="MCB8874556.1"/>
    </source>
</evidence>
<comment type="caution">
    <text evidence="19">The sequence shown here is derived from an EMBL/GenBank/DDBJ whole genome shotgun (WGS) entry which is preliminary data.</text>
</comment>
<feature type="binding site" evidence="16">
    <location>
        <begin position="262"/>
        <end position="267"/>
    </location>
    <ligand>
        <name>substrate</name>
    </ligand>
</feature>
<keyword evidence="20" id="KW-1185">Reference proteome</keyword>
<evidence type="ECO:0000256" key="3">
    <source>
        <dbReference type="ARBA" id="ARBA00008061"/>
    </source>
</evidence>
<organism evidence="19 20">
    <name type="scientific">Acidisoma silvae</name>
    <dbReference type="NCBI Taxonomy" id="2802396"/>
    <lineage>
        <taxon>Bacteria</taxon>
        <taxon>Pseudomonadati</taxon>
        <taxon>Pseudomonadota</taxon>
        <taxon>Alphaproteobacteria</taxon>
        <taxon>Acetobacterales</taxon>
        <taxon>Acidocellaceae</taxon>
        <taxon>Acidisoma</taxon>
    </lineage>
</organism>
<feature type="binding site" evidence="16">
    <location>
        <begin position="394"/>
        <end position="399"/>
    </location>
    <ligand>
        <name>substrate</name>
    </ligand>
</feature>
<comment type="catalytic activity">
    <reaction evidence="12 14">
        <text>hydrolysis of (1-&gt;4)-alpha-D-glucosidic linkage in 4-alpha-D-[(1-&gt;4)-alpha-D-glucanosyl]n trehalose to yield trehalose and (1-&gt;4)-alpha-D-glucan.</text>
        <dbReference type="EC" id="3.2.1.141"/>
    </reaction>
</comment>
<evidence type="ECO:0000256" key="2">
    <source>
        <dbReference type="ARBA" id="ARBA00005199"/>
    </source>
</evidence>
<dbReference type="Proteomes" id="UP000708298">
    <property type="component" value="Unassembled WGS sequence"/>
</dbReference>
<feature type="site" description="Transition state stabilizer" evidence="17">
    <location>
        <position position="395"/>
    </location>
</feature>
<dbReference type="CDD" id="cd11325">
    <property type="entry name" value="AmyAc_GTHase"/>
    <property type="match status" value="1"/>
</dbReference>
<evidence type="ECO:0000256" key="4">
    <source>
        <dbReference type="ARBA" id="ARBA00012268"/>
    </source>
</evidence>
<reference evidence="19" key="2">
    <citation type="submission" date="2021-01" db="EMBL/GenBank/DDBJ databases">
        <authorList>
            <person name="Mieszkin S."/>
            <person name="Pouder E."/>
            <person name="Alain K."/>
        </authorList>
    </citation>
    <scope>NUCLEOTIDE SEQUENCE</scope>
    <source>
        <strain evidence="19">HW T2.11</strain>
    </source>
</reference>
<dbReference type="PANTHER" id="PTHR43651">
    <property type="entry name" value="1,4-ALPHA-GLUCAN-BRANCHING ENZYME"/>
    <property type="match status" value="1"/>
</dbReference>
<evidence type="ECO:0000256" key="13">
    <source>
        <dbReference type="NCBIfam" id="TIGR02402"/>
    </source>
</evidence>
<keyword evidence="6" id="KW-0963">Cytoplasm</keyword>